<keyword evidence="2" id="KW-1185">Reference proteome</keyword>
<dbReference type="Proteomes" id="UP000194873">
    <property type="component" value="Unassembled WGS sequence"/>
</dbReference>
<proteinExistence type="predicted"/>
<evidence type="ECO:0000313" key="1">
    <source>
        <dbReference type="EMBL" id="OUJ70024.1"/>
    </source>
</evidence>
<dbReference type="AlphaFoldDB" id="A0A243W6S5"/>
<reference evidence="1 2" key="1">
    <citation type="submission" date="2017-01" db="EMBL/GenBank/DDBJ databases">
        <title>A new Hymenobacter.</title>
        <authorList>
            <person name="Liang Y."/>
            <person name="Feng F."/>
        </authorList>
    </citation>
    <scope>NUCLEOTIDE SEQUENCE [LARGE SCALE GENOMIC DNA]</scope>
    <source>
        <strain evidence="1">MIMBbqt21</strain>
    </source>
</reference>
<evidence type="ECO:0000313" key="2">
    <source>
        <dbReference type="Proteomes" id="UP000194873"/>
    </source>
</evidence>
<dbReference type="EMBL" id="MTSE01000027">
    <property type="protein sequence ID" value="OUJ70024.1"/>
    <property type="molecule type" value="Genomic_DNA"/>
</dbReference>
<sequence>MLQANGVAVQQILARYQLYVAASTPAALQRDLLRFVLRGQAQDSLVLTLRTRTGGVRTVRVARSLSILSLRSATYKTYFFGMNPLDSTRTWRRLPGGIGYVHLGGLQETQLARVLPQLEHTRGLILDLRAYPSAGLGPLLAALWPVAAPAPRLGLRADSVAAIPWARSTVPVRSYPGYTRWTPVATLAPSPASYGGKWWCWSTKRRRAMVRP</sequence>
<protein>
    <recommendedName>
        <fullName evidence="3">Tail specific protease domain-containing protein</fullName>
    </recommendedName>
</protein>
<organism evidence="1 2">
    <name type="scientific">Hymenobacter crusticola</name>
    <dbReference type="NCBI Taxonomy" id="1770526"/>
    <lineage>
        <taxon>Bacteria</taxon>
        <taxon>Pseudomonadati</taxon>
        <taxon>Bacteroidota</taxon>
        <taxon>Cytophagia</taxon>
        <taxon>Cytophagales</taxon>
        <taxon>Hymenobacteraceae</taxon>
        <taxon>Hymenobacter</taxon>
    </lineage>
</organism>
<gene>
    <name evidence="1" type="ORF">BXP70_25470</name>
</gene>
<comment type="caution">
    <text evidence="1">The sequence shown here is derived from an EMBL/GenBank/DDBJ whole genome shotgun (WGS) entry which is preliminary data.</text>
</comment>
<accession>A0A243W6S5</accession>
<dbReference type="Gene3D" id="3.90.226.10">
    <property type="entry name" value="2-enoyl-CoA Hydratase, Chain A, domain 1"/>
    <property type="match status" value="1"/>
</dbReference>
<name>A0A243W6S5_9BACT</name>
<evidence type="ECO:0008006" key="3">
    <source>
        <dbReference type="Google" id="ProtNLM"/>
    </source>
</evidence>